<keyword evidence="2 6" id="KW-0812">Transmembrane</keyword>
<dbReference type="InterPro" id="IPR009801">
    <property type="entry name" value="TMEM126"/>
</dbReference>
<keyword evidence="5 6" id="KW-0472">Membrane</keyword>
<comment type="caution">
    <text evidence="7">The sequence shown here is derived from an EMBL/GenBank/DDBJ whole genome shotgun (WGS) entry which is preliminary data.</text>
</comment>
<dbReference type="AlphaFoldDB" id="A0AAV2TQR0"/>
<evidence type="ECO:0000256" key="3">
    <source>
        <dbReference type="ARBA" id="ARBA00022989"/>
    </source>
</evidence>
<evidence type="ECO:0000313" key="8">
    <source>
        <dbReference type="Proteomes" id="UP001497525"/>
    </source>
</evidence>
<name>A0AAV2TQR0_CALDB</name>
<evidence type="ECO:0000256" key="4">
    <source>
        <dbReference type="ARBA" id="ARBA00023128"/>
    </source>
</evidence>
<dbReference type="Pfam" id="PF07114">
    <property type="entry name" value="TMEM126"/>
    <property type="match status" value="1"/>
</dbReference>
<reference evidence="7" key="1">
    <citation type="submission" date="2024-06" db="EMBL/GenBank/DDBJ databases">
        <authorList>
            <person name="Liu X."/>
            <person name="Lenzi L."/>
            <person name="Haldenby T S."/>
            <person name="Uol C."/>
        </authorList>
    </citation>
    <scope>NUCLEOTIDE SEQUENCE</scope>
</reference>
<comment type="subcellular location">
    <subcellularLocation>
        <location evidence="1">Mitochondrion membrane</location>
        <topology evidence="1">Multi-pass membrane protein</topology>
    </subcellularLocation>
</comment>
<organism evidence="7 8">
    <name type="scientific">Calicophoron daubneyi</name>
    <name type="common">Rumen fluke</name>
    <name type="synonym">Paramphistomum daubneyi</name>
    <dbReference type="NCBI Taxonomy" id="300641"/>
    <lineage>
        <taxon>Eukaryota</taxon>
        <taxon>Metazoa</taxon>
        <taxon>Spiralia</taxon>
        <taxon>Lophotrochozoa</taxon>
        <taxon>Platyhelminthes</taxon>
        <taxon>Trematoda</taxon>
        <taxon>Digenea</taxon>
        <taxon>Plagiorchiida</taxon>
        <taxon>Pronocephalata</taxon>
        <taxon>Paramphistomoidea</taxon>
        <taxon>Paramphistomidae</taxon>
        <taxon>Calicophoron</taxon>
    </lineage>
</organism>
<evidence type="ECO:0000256" key="6">
    <source>
        <dbReference type="SAM" id="Phobius"/>
    </source>
</evidence>
<feature type="transmembrane region" description="Helical" evidence="6">
    <location>
        <begin position="142"/>
        <end position="164"/>
    </location>
</feature>
<gene>
    <name evidence="7" type="ORF">CDAUBV1_LOCUS12935</name>
</gene>
<evidence type="ECO:0000256" key="1">
    <source>
        <dbReference type="ARBA" id="ARBA00004225"/>
    </source>
</evidence>
<dbReference type="Proteomes" id="UP001497525">
    <property type="component" value="Unassembled WGS sequence"/>
</dbReference>
<dbReference type="PANTHER" id="PTHR16296:SF2">
    <property type="entry name" value="TRANSMEMBRANE PROTEIN 126A"/>
    <property type="match status" value="1"/>
</dbReference>
<dbReference type="EMBL" id="CAXLJL010000489">
    <property type="protein sequence ID" value="CAL5138341.1"/>
    <property type="molecule type" value="Genomic_DNA"/>
</dbReference>
<evidence type="ECO:0000313" key="7">
    <source>
        <dbReference type="EMBL" id="CAL5138341.1"/>
    </source>
</evidence>
<proteinExistence type="predicted"/>
<keyword evidence="3 6" id="KW-1133">Transmembrane helix</keyword>
<dbReference type="PANTHER" id="PTHR16296">
    <property type="entry name" value="UNCHARACTERIZED HYPOTHALAMUS PROTEIN HT007"/>
    <property type="match status" value="1"/>
</dbReference>
<feature type="transmembrane region" description="Helical" evidence="6">
    <location>
        <begin position="53"/>
        <end position="77"/>
    </location>
</feature>
<protein>
    <submittedName>
        <fullName evidence="7">Uncharacterized protein</fullName>
    </submittedName>
</protein>
<feature type="transmembrane region" description="Helical" evidence="6">
    <location>
        <begin position="89"/>
        <end position="109"/>
    </location>
</feature>
<accession>A0AAV2TQR0</accession>
<keyword evidence="4" id="KW-0496">Mitochondrion</keyword>
<evidence type="ECO:0000256" key="2">
    <source>
        <dbReference type="ARBA" id="ARBA00022692"/>
    </source>
</evidence>
<evidence type="ECO:0000256" key="5">
    <source>
        <dbReference type="ARBA" id="ARBA00023136"/>
    </source>
</evidence>
<dbReference type="GO" id="GO:0031966">
    <property type="term" value="C:mitochondrial membrane"/>
    <property type="evidence" value="ECO:0007669"/>
    <property type="project" value="UniProtKB-SubCell"/>
</dbReference>
<sequence length="238" mass="26218">MSEPQDDDQQPNLGFVLPVGEGVIPESAVVLSPAEVYQIRKRQLWSWPKRFEVWPLTLGPHLATAIVSLSSFAVNVNARQMFHLYAQQFFWPTTIPVIVFSSVAFWASFESFVTRPLLTKAPRSRLGTGDCDLCFETRASLIQATCGLVVPASISFLTSALVALGQRTYPIPSLTNPKALWRTLRRFAGGFRLSGPLLLGGHVVMGGVLTHMMLNANRFVLQADKQAAGKMAVYPRVS</sequence>
<dbReference type="GO" id="GO:0032981">
    <property type="term" value="P:mitochondrial respiratory chain complex I assembly"/>
    <property type="evidence" value="ECO:0007669"/>
    <property type="project" value="TreeGrafter"/>
</dbReference>